<evidence type="ECO:0000313" key="9">
    <source>
        <dbReference type="Proteomes" id="UP001465668"/>
    </source>
</evidence>
<sequence>MAEPQRPVIFAADTRPDVTLRTIAETRASVARRCPNLVPWHLPTTPLSPFRHQNIMKKILLVLERLERTVSNLVYRFDSKLDELGNVPNNQNASSHRSAFSPEPHSAPVLLIRDAATNAGVALPKPDFAQLNCQGDPISTGLISLSLAHSLLALFHINYGRWVRFPDGISIETLLLRVRKSPLLLCSIFLIAVRHTNQHSAATLAPKLFHESKRLVAISLLEVPQTIEFFQAVLILSLWSTTVGQVPLSIDSWLLTGYAIQQALASPHFAATLREGDSFPENGSQLDTWFIWNHICVAHLQYCIGTRRQSLLNQAQIDRCVRLFESDQITNYEARMVAEVKLYWIIYNRCGEPRVDLPVTKMALRNWQLDCANLFNEPRSQFLQMGFHFAHLLANCQWLKSPKSTMHSSTLKELVHHCNSIISIALNTTDERTRHLTDHIYHVITFSALTLCRILHTYEANLRTENYDIVELDNLVFKLVNSLRSIGLPCHAARILGDVVSAQFHKLRPNFQPTPSLASYSLAEEIDFALGHEDVAAPSDLSFLYPSLIGSELFDMEFPADSWPEWAQGHSDTDI</sequence>
<reference evidence="8 9" key="1">
    <citation type="submission" date="2024-02" db="EMBL/GenBank/DDBJ databases">
        <title>First draft genome assembly of two strains of Seiridium cardinale.</title>
        <authorList>
            <person name="Emiliani G."/>
            <person name="Scali E."/>
        </authorList>
    </citation>
    <scope>NUCLEOTIDE SEQUENCE [LARGE SCALE GENOMIC DNA]</scope>
    <source>
        <strain evidence="8 9">BM-138-000479</strain>
    </source>
</reference>
<evidence type="ECO:0000256" key="4">
    <source>
        <dbReference type="ARBA" id="ARBA00023015"/>
    </source>
</evidence>
<gene>
    <name evidence="8" type="ORF">SCAR479_02826</name>
</gene>
<dbReference type="CDD" id="cd12148">
    <property type="entry name" value="fungal_TF_MHR"/>
    <property type="match status" value="1"/>
</dbReference>
<dbReference type="Proteomes" id="UP001465668">
    <property type="component" value="Unassembled WGS sequence"/>
</dbReference>
<keyword evidence="5" id="KW-0238">DNA-binding</keyword>
<evidence type="ECO:0000256" key="6">
    <source>
        <dbReference type="ARBA" id="ARBA00023163"/>
    </source>
</evidence>
<evidence type="ECO:0000256" key="5">
    <source>
        <dbReference type="ARBA" id="ARBA00023125"/>
    </source>
</evidence>
<name>A0ABR2Y2D2_9PEZI</name>
<protein>
    <recommendedName>
        <fullName evidence="10">Transcription factor domain-containing protein</fullName>
    </recommendedName>
</protein>
<comment type="caution">
    <text evidence="8">The sequence shown here is derived from an EMBL/GenBank/DDBJ whole genome shotgun (WGS) entry which is preliminary data.</text>
</comment>
<keyword evidence="4" id="KW-0805">Transcription regulation</keyword>
<dbReference type="InterPro" id="IPR051089">
    <property type="entry name" value="prtT"/>
</dbReference>
<dbReference type="PANTHER" id="PTHR31845:SF34">
    <property type="entry name" value="TRANSCRIPTIONAL ACTIVATOR OF PROTEASES PRTT"/>
    <property type="match status" value="1"/>
</dbReference>
<keyword evidence="7" id="KW-0539">Nucleus</keyword>
<evidence type="ECO:0000313" key="8">
    <source>
        <dbReference type="EMBL" id="KAK9780189.1"/>
    </source>
</evidence>
<keyword evidence="9" id="KW-1185">Reference proteome</keyword>
<keyword evidence="3" id="KW-0862">Zinc</keyword>
<dbReference type="EMBL" id="JARVKM010000007">
    <property type="protein sequence ID" value="KAK9780189.1"/>
    <property type="molecule type" value="Genomic_DNA"/>
</dbReference>
<evidence type="ECO:0000256" key="1">
    <source>
        <dbReference type="ARBA" id="ARBA00004123"/>
    </source>
</evidence>
<evidence type="ECO:0008006" key="10">
    <source>
        <dbReference type="Google" id="ProtNLM"/>
    </source>
</evidence>
<keyword evidence="2" id="KW-0479">Metal-binding</keyword>
<evidence type="ECO:0000256" key="7">
    <source>
        <dbReference type="ARBA" id="ARBA00023242"/>
    </source>
</evidence>
<comment type="subcellular location">
    <subcellularLocation>
        <location evidence="1">Nucleus</location>
    </subcellularLocation>
</comment>
<accession>A0ABR2Y2D2</accession>
<evidence type="ECO:0000256" key="2">
    <source>
        <dbReference type="ARBA" id="ARBA00022723"/>
    </source>
</evidence>
<keyword evidence="6" id="KW-0804">Transcription</keyword>
<organism evidence="8 9">
    <name type="scientific">Seiridium cardinale</name>
    <dbReference type="NCBI Taxonomy" id="138064"/>
    <lineage>
        <taxon>Eukaryota</taxon>
        <taxon>Fungi</taxon>
        <taxon>Dikarya</taxon>
        <taxon>Ascomycota</taxon>
        <taxon>Pezizomycotina</taxon>
        <taxon>Sordariomycetes</taxon>
        <taxon>Xylariomycetidae</taxon>
        <taxon>Amphisphaeriales</taxon>
        <taxon>Sporocadaceae</taxon>
        <taxon>Seiridium</taxon>
    </lineage>
</organism>
<proteinExistence type="predicted"/>
<dbReference type="PANTHER" id="PTHR31845">
    <property type="entry name" value="FINGER DOMAIN PROTEIN, PUTATIVE-RELATED"/>
    <property type="match status" value="1"/>
</dbReference>
<evidence type="ECO:0000256" key="3">
    <source>
        <dbReference type="ARBA" id="ARBA00022833"/>
    </source>
</evidence>